<dbReference type="AlphaFoldDB" id="U4UED2"/>
<dbReference type="Proteomes" id="UP000030742">
    <property type="component" value="Unassembled WGS sequence"/>
</dbReference>
<protein>
    <submittedName>
        <fullName evidence="2">Uncharacterized protein</fullName>
    </submittedName>
</protein>
<feature type="region of interest" description="Disordered" evidence="1">
    <location>
        <begin position="61"/>
        <end position="83"/>
    </location>
</feature>
<evidence type="ECO:0000313" key="2">
    <source>
        <dbReference type="EMBL" id="ERL88951.1"/>
    </source>
</evidence>
<name>U4UED2_DENPD</name>
<evidence type="ECO:0000313" key="3">
    <source>
        <dbReference type="Proteomes" id="UP000030742"/>
    </source>
</evidence>
<sequence length="83" mass="8880">MASKDSLSIAATCSCLLLRGVVLFGVDFLSSLRSTGILLLGYMGHPLQLAGCPWVPHSAHYPDASGAEPLDWERSRSSYKLAS</sequence>
<gene>
    <name evidence="2" type="ORF">D910_06329</name>
</gene>
<dbReference type="EMBL" id="KB632126">
    <property type="protein sequence ID" value="ERL88951.1"/>
    <property type="molecule type" value="Genomic_DNA"/>
</dbReference>
<organism evidence="2 3">
    <name type="scientific">Dendroctonus ponderosae</name>
    <name type="common">Mountain pine beetle</name>
    <dbReference type="NCBI Taxonomy" id="77166"/>
    <lineage>
        <taxon>Eukaryota</taxon>
        <taxon>Metazoa</taxon>
        <taxon>Ecdysozoa</taxon>
        <taxon>Arthropoda</taxon>
        <taxon>Hexapoda</taxon>
        <taxon>Insecta</taxon>
        <taxon>Pterygota</taxon>
        <taxon>Neoptera</taxon>
        <taxon>Endopterygota</taxon>
        <taxon>Coleoptera</taxon>
        <taxon>Polyphaga</taxon>
        <taxon>Cucujiformia</taxon>
        <taxon>Curculionidae</taxon>
        <taxon>Scolytinae</taxon>
        <taxon>Dendroctonus</taxon>
    </lineage>
</organism>
<accession>U4UED2</accession>
<evidence type="ECO:0000256" key="1">
    <source>
        <dbReference type="SAM" id="MobiDB-lite"/>
    </source>
</evidence>
<reference evidence="2 3" key="1">
    <citation type="journal article" date="2013" name="Genome Biol.">
        <title>Draft genome of the mountain pine beetle, Dendroctonus ponderosae Hopkins, a major forest pest.</title>
        <authorList>
            <person name="Keeling C.I."/>
            <person name="Yuen M.M."/>
            <person name="Liao N.Y."/>
            <person name="Docking T.R."/>
            <person name="Chan S.K."/>
            <person name="Taylor G.A."/>
            <person name="Palmquist D.L."/>
            <person name="Jackman S.D."/>
            <person name="Nguyen A."/>
            <person name="Li M."/>
            <person name="Henderson H."/>
            <person name="Janes J.K."/>
            <person name="Zhao Y."/>
            <person name="Pandoh P."/>
            <person name="Moore R."/>
            <person name="Sperling F.A."/>
            <person name="Huber D.P."/>
            <person name="Birol I."/>
            <person name="Jones S.J."/>
            <person name="Bohlmann J."/>
        </authorList>
    </citation>
    <scope>NUCLEOTIDE SEQUENCE</scope>
</reference>
<proteinExistence type="predicted"/>